<comment type="caution">
    <text evidence="5">The sequence shown here is derived from an EMBL/GenBank/DDBJ whole genome shotgun (WGS) entry which is preliminary data.</text>
</comment>
<sequence>MKLNKLSKLLLSGLTLVGALAMPFSNSVSAQEATGEPVVLGVNLELTGPAAPYSVPAVEAFELFVEQKNAEGGVLDGRPLELVVLDNKTDTTEGVSLQTRLANDEDVVAVFGPNASAVVNAAKPVIEENNKPNVLPATTGDGLTLDSNGEAVENLFRVAYEDSYQGRAGAEYVYNTLGAENTLLIVDNALDYSLGLADAFVEDYEAKGGTVVATEAYTSGDTDFSSLSTAVLGHEFDAIYVPGYYTETGLLVKALREVGVTAPVVGADGFASDTFVELAGPENTNDVHYTTHYDTSLENEKSNNFVADYEEKFGKAPDTFAALGYDAIAFLVDGIERAGSTEADAVNQALAETVDFEGVTGTFSINEEHNPVKPAVMVTLENGEIVNAQEVNVE</sequence>
<organism evidence="5 6">
    <name type="scientific">Ruoffia tabacinasalis</name>
    <dbReference type="NCBI Taxonomy" id="87458"/>
    <lineage>
        <taxon>Bacteria</taxon>
        <taxon>Bacillati</taxon>
        <taxon>Bacillota</taxon>
        <taxon>Bacilli</taxon>
        <taxon>Lactobacillales</taxon>
        <taxon>Aerococcaceae</taxon>
        <taxon>Ruoffia</taxon>
    </lineage>
</organism>
<evidence type="ECO:0000259" key="4">
    <source>
        <dbReference type="Pfam" id="PF13458"/>
    </source>
</evidence>
<proteinExistence type="inferred from homology"/>
<evidence type="ECO:0000313" key="5">
    <source>
        <dbReference type="EMBL" id="TLQ41869.1"/>
    </source>
</evidence>
<evidence type="ECO:0000256" key="1">
    <source>
        <dbReference type="ARBA" id="ARBA00010062"/>
    </source>
</evidence>
<comment type="similarity">
    <text evidence="1">Belongs to the leucine-binding protein family.</text>
</comment>
<feature type="domain" description="Leucine-binding protein" evidence="4">
    <location>
        <begin position="37"/>
        <end position="383"/>
    </location>
</feature>
<feature type="chain" id="PRO_5041089347" evidence="3">
    <location>
        <begin position="31"/>
        <end position="394"/>
    </location>
</feature>
<dbReference type="SUPFAM" id="SSF53822">
    <property type="entry name" value="Periplasmic binding protein-like I"/>
    <property type="match status" value="1"/>
</dbReference>
<dbReference type="Proteomes" id="UP000306420">
    <property type="component" value="Unassembled WGS sequence"/>
</dbReference>
<dbReference type="InterPro" id="IPR051010">
    <property type="entry name" value="BCAA_transport"/>
</dbReference>
<evidence type="ECO:0000256" key="3">
    <source>
        <dbReference type="SAM" id="SignalP"/>
    </source>
</evidence>
<name>A0A5R9DYI6_9LACT</name>
<dbReference type="PANTHER" id="PTHR30483:SF6">
    <property type="entry name" value="PERIPLASMIC BINDING PROTEIN OF ABC TRANSPORTER FOR NATURAL AMINO ACIDS"/>
    <property type="match status" value="1"/>
</dbReference>
<evidence type="ECO:0000256" key="2">
    <source>
        <dbReference type="ARBA" id="ARBA00022729"/>
    </source>
</evidence>
<dbReference type="CDD" id="cd06347">
    <property type="entry name" value="PBP1_ABC_LivK_ligand_binding-like"/>
    <property type="match status" value="1"/>
</dbReference>
<dbReference type="EMBL" id="VBSP01000009">
    <property type="protein sequence ID" value="TLQ41869.1"/>
    <property type="molecule type" value="Genomic_DNA"/>
</dbReference>
<gene>
    <name evidence="5" type="ORF">FEZ33_04105</name>
</gene>
<feature type="signal peptide" evidence="3">
    <location>
        <begin position="1"/>
        <end position="30"/>
    </location>
</feature>
<dbReference type="InterPro" id="IPR028081">
    <property type="entry name" value="Leu-bd"/>
</dbReference>
<dbReference type="InterPro" id="IPR028082">
    <property type="entry name" value="Peripla_BP_I"/>
</dbReference>
<dbReference type="Pfam" id="PF13458">
    <property type="entry name" value="Peripla_BP_6"/>
    <property type="match status" value="1"/>
</dbReference>
<dbReference type="OrthoDB" id="9783240at2"/>
<keyword evidence="2 3" id="KW-0732">Signal</keyword>
<accession>A0A5R9DYI6</accession>
<evidence type="ECO:0000313" key="6">
    <source>
        <dbReference type="Proteomes" id="UP000306420"/>
    </source>
</evidence>
<dbReference type="PANTHER" id="PTHR30483">
    <property type="entry name" value="LEUCINE-SPECIFIC-BINDING PROTEIN"/>
    <property type="match status" value="1"/>
</dbReference>
<reference evidence="5 6" key="1">
    <citation type="submission" date="2019-05" db="EMBL/GenBank/DDBJ databases">
        <title>The metagenome of a microbial culture collection derived from dairy environment covers the genomic content of the human microbiome.</title>
        <authorList>
            <person name="Roder T."/>
            <person name="Wuthrich D."/>
            <person name="Sattari Z."/>
            <person name="Von Ah U."/>
            <person name="Bar C."/>
            <person name="Ronchi F."/>
            <person name="Macpherson A.J."/>
            <person name="Ganal-Vonarburg S.C."/>
            <person name="Bruggmann R."/>
            <person name="Vergeres G."/>
        </authorList>
    </citation>
    <scope>NUCLEOTIDE SEQUENCE [LARGE SCALE GENOMIC DNA]</scope>
    <source>
        <strain evidence="5 6">FAM 24227</strain>
    </source>
</reference>
<dbReference type="AlphaFoldDB" id="A0A5R9DYI6"/>
<protein>
    <submittedName>
        <fullName evidence="5">ABC transporter substrate-binding protein</fullName>
    </submittedName>
</protein>
<dbReference type="Gene3D" id="3.40.50.2300">
    <property type="match status" value="2"/>
</dbReference>
<dbReference type="RefSeq" id="WP_138404127.1">
    <property type="nucleotide sequence ID" value="NZ_VBSP01000009.1"/>
</dbReference>